<evidence type="ECO:0000313" key="10">
    <source>
        <dbReference type="Proteomes" id="UP000232323"/>
    </source>
</evidence>
<keyword evidence="7" id="KW-0793">Thylakoid</keyword>
<evidence type="ECO:0000256" key="2">
    <source>
        <dbReference type="ARBA" id="ARBA00022528"/>
    </source>
</evidence>
<accession>A0A250XGJ4</accession>
<feature type="binding site" description="axial binding residue" evidence="6">
    <location>
        <position position="87"/>
    </location>
    <ligand>
        <name>chlorophyll b</name>
        <dbReference type="ChEBI" id="CHEBI:61721"/>
        <label>1</label>
    </ligand>
    <ligandPart>
        <name>Mg</name>
        <dbReference type="ChEBI" id="CHEBI:25107"/>
    </ligandPart>
</feature>
<keyword evidence="4 7" id="KW-0934">Plastid</keyword>
<feature type="region of interest" description="Disordered" evidence="8">
    <location>
        <begin position="1"/>
        <end position="43"/>
    </location>
</feature>
<keyword evidence="7" id="KW-0604">Photosystem II</keyword>
<feature type="binding site" evidence="6">
    <location>
        <position position="197"/>
    </location>
    <ligand>
        <name>chlorophyll a</name>
        <dbReference type="ChEBI" id="CHEBI:58416"/>
        <label>1</label>
    </ligand>
</feature>
<dbReference type="GO" id="GO:0016168">
    <property type="term" value="F:chlorophyll binding"/>
    <property type="evidence" value="ECO:0007669"/>
    <property type="project" value="UniProtKB-KW"/>
</dbReference>
<feature type="binding site" evidence="6">
    <location>
        <position position="215"/>
    </location>
    <ligand>
        <name>chlorophyll a</name>
        <dbReference type="ChEBI" id="CHEBI:58416"/>
        <label>1</label>
    </ligand>
</feature>
<feature type="binding site" evidence="6">
    <location>
        <position position="69"/>
    </location>
    <ligand>
        <name>chlorophyll a</name>
        <dbReference type="ChEBI" id="CHEBI:58416"/>
        <label>1</label>
    </ligand>
</feature>
<dbReference type="PANTHER" id="PTHR21649">
    <property type="entry name" value="CHLOROPHYLL A/B BINDING PROTEIN"/>
    <property type="match status" value="1"/>
</dbReference>
<keyword evidence="2 7" id="KW-0150">Chloroplast</keyword>
<proteinExistence type="inferred from homology"/>
<dbReference type="SUPFAM" id="SSF103511">
    <property type="entry name" value="Chlorophyll a-b binding protein"/>
    <property type="match status" value="1"/>
</dbReference>
<keyword evidence="10" id="KW-1185">Reference proteome</keyword>
<dbReference type="Pfam" id="PF00504">
    <property type="entry name" value="Chloroa_b-bind"/>
    <property type="match status" value="1"/>
</dbReference>
<dbReference type="GO" id="GO:0009523">
    <property type="term" value="C:photosystem II"/>
    <property type="evidence" value="ECO:0007669"/>
    <property type="project" value="UniProtKB-KW"/>
</dbReference>
<evidence type="ECO:0000256" key="4">
    <source>
        <dbReference type="ARBA" id="ARBA00022640"/>
    </source>
</evidence>
<dbReference type="GO" id="GO:0009765">
    <property type="term" value="P:photosynthesis, light harvesting"/>
    <property type="evidence" value="ECO:0007669"/>
    <property type="project" value="InterPro"/>
</dbReference>
<dbReference type="OrthoDB" id="423598at2759"/>
<feature type="binding site" evidence="6">
    <location>
        <position position="203"/>
    </location>
    <ligand>
        <name>chlorophyll a</name>
        <dbReference type="ChEBI" id="CHEBI:58416"/>
        <label>1</label>
    </ligand>
</feature>
<evidence type="ECO:0000256" key="7">
    <source>
        <dbReference type="RuleBase" id="RU363080"/>
    </source>
</evidence>
<keyword evidence="7" id="KW-0603">Photosystem I</keyword>
<evidence type="ECO:0000256" key="1">
    <source>
        <dbReference type="ARBA" id="ARBA00022494"/>
    </source>
</evidence>
<dbReference type="InterPro" id="IPR022796">
    <property type="entry name" value="Chloroa_b-bind"/>
</dbReference>
<feature type="binding site" evidence="6">
    <location>
        <position position="198"/>
    </location>
    <ligand>
        <name>chlorophyll a</name>
        <dbReference type="ChEBI" id="CHEBI:58416"/>
        <label>1</label>
    </ligand>
</feature>
<dbReference type="GO" id="GO:0009535">
    <property type="term" value="C:chloroplast thylakoid membrane"/>
    <property type="evidence" value="ECO:0007669"/>
    <property type="project" value="UniProtKB-SubCell"/>
</dbReference>
<evidence type="ECO:0000313" key="9">
    <source>
        <dbReference type="EMBL" id="GAX82042.1"/>
    </source>
</evidence>
<feature type="binding site" evidence="6">
    <location>
        <position position="82"/>
    </location>
    <ligand>
        <name>chlorophyll a</name>
        <dbReference type="ChEBI" id="CHEBI:58416"/>
        <label>1</label>
    </ligand>
</feature>
<sequence length="250" mass="26925">MAVMMKSSFGQQIVAGRSARRSTIQPRNSVRASAADPASRPLWFPGNPAPEYLDGTLPGDSGFDPLGLSSDADLRKWLVQAELQNARWAMLGVAGILFTSVGAQAGLGYPQWYDAGEVAIKNSPIPFNTLLVTQLILFHWVETKRIQDFKNPGSQGDGSFFGVTTEFKGKEVGYPGGRFFDPMGMAEGPKYAEYKQKEITNGRLAMTAFAGFIAQHAATGKGPIENLVDHLASPYTTTFATNGVSVPFAP</sequence>
<dbReference type="InterPro" id="IPR001344">
    <property type="entry name" value="Chloro_AB-bd_pln"/>
</dbReference>
<evidence type="ECO:0000256" key="6">
    <source>
        <dbReference type="PIRSR" id="PIRSR601344-1"/>
    </source>
</evidence>
<dbReference type="EMBL" id="BEGY01000074">
    <property type="protein sequence ID" value="GAX82042.1"/>
    <property type="molecule type" value="Genomic_DNA"/>
</dbReference>
<keyword evidence="5 7" id="KW-0157">Chromophore</keyword>
<dbReference type="AlphaFoldDB" id="A0A250XGJ4"/>
<evidence type="ECO:0000256" key="5">
    <source>
        <dbReference type="ARBA" id="ARBA00022991"/>
    </source>
</evidence>
<comment type="similarity">
    <text evidence="7">Belongs to the light-harvesting chlorophyll a/b-binding (LHC) protein family.</text>
</comment>
<organism evidence="9 10">
    <name type="scientific">Chlamydomonas eustigma</name>
    <dbReference type="NCBI Taxonomy" id="1157962"/>
    <lineage>
        <taxon>Eukaryota</taxon>
        <taxon>Viridiplantae</taxon>
        <taxon>Chlorophyta</taxon>
        <taxon>core chlorophytes</taxon>
        <taxon>Chlorophyceae</taxon>
        <taxon>CS clade</taxon>
        <taxon>Chlamydomonadales</taxon>
        <taxon>Chlamydomonadaceae</taxon>
        <taxon>Chlamydomonas</taxon>
    </lineage>
</organism>
<dbReference type="STRING" id="1157962.A0A250XGJ4"/>
<dbReference type="GO" id="GO:0009522">
    <property type="term" value="C:photosystem I"/>
    <property type="evidence" value="ECO:0007669"/>
    <property type="project" value="UniProtKB-KW"/>
</dbReference>
<keyword evidence="3 7" id="KW-0602">Photosynthesis</keyword>
<comment type="function">
    <text evidence="7">The light-harvesting complex (LHC) functions as a light receptor, it captures and delivers excitation energy to photosystems with which it is closely associated.</text>
</comment>
<evidence type="ECO:0000256" key="3">
    <source>
        <dbReference type="ARBA" id="ARBA00022531"/>
    </source>
</evidence>
<dbReference type="Proteomes" id="UP000232323">
    <property type="component" value="Unassembled WGS sequence"/>
</dbReference>
<name>A0A250XGJ4_9CHLO</name>
<comment type="caution">
    <text evidence="9">The sequence shown here is derived from an EMBL/GenBank/DDBJ whole genome shotgun (WGS) entry which is preliminary data.</text>
</comment>
<feature type="binding site" evidence="6">
    <location>
        <position position="201"/>
    </location>
    <ligand>
        <name>chlorophyll a</name>
        <dbReference type="ChEBI" id="CHEBI:58416"/>
        <label>1</label>
    </ligand>
</feature>
<comment type="subcellular location">
    <subcellularLocation>
        <location evidence="7">Plastid</location>
        <location evidence="7">Chloroplast thylakoid membrane</location>
    </subcellularLocation>
</comment>
<reference evidence="9 10" key="1">
    <citation type="submission" date="2017-08" db="EMBL/GenBank/DDBJ databases">
        <title>Acidophilic green algal genome provides insights into adaptation to an acidic environment.</title>
        <authorList>
            <person name="Hirooka S."/>
            <person name="Hirose Y."/>
            <person name="Kanesaki Y."/>
            <person name="Higuchi S."/>
            <person name="Fujiwara T."/>
            <person name="Onuma R."/>
            <person name="Era A."/>
            <person name="Ohbayashi R."/>
            <person name="Uzuka A."/>
            <person name="Nozaki H."/>
            <person name="Yoshikawa H."/>
            <person name="Miyagishima S.Y."/>
        </authorList>
    </citation>
    <scope>NUCLEOTIDE SEQUENCE [LARGE SCALE GENOMIC DNA]</scope>
    <source>
        <strain evidence="9 10">NIES-2499</strain>
    </source>
</reference>
<gene>
    <name evidence="9" type="ORF">CEUSTIGMA_g9470.t1</name>
</gene>
<feature type="compositionally biased region" description="Polar residues" evidence="8">
    <location>
        <begin position="21"/>
        <end position="31"/>
    </location>
</feature>
<keyword evidence="1 6" id="KW-0148">Chlorophyll</keyword>
<protein>
    <recommendedName>
        <fullName evidence="7">Chlorophyll a-b binding protein, chloroplastic</fullName>
    </recommendedName>
</protein>
<feature type="binding site" evidence="6">
    <location>
        <position position="230"/>
    </location>
    <ligand>
        <name>chlorophyll a</name>
        <dbReference type="ChEBI" id="CHEBI:58416"/>
        <label>1</label>
    </ligand>
</feature>
<evidence type="ECO:0000256" key="8">
    <source>
        <dbReference type="SAM" id="MobiDB-lite"/>
    </source>
</evidence>
<dbReference type="Gene3D" id="1.10.3460.10">
    <property type="entry name" value="Chlorophyll a/b binding protein domain"/>
    <property type="match status" value="1"/>
</dbReference>